<accession>A0ACB9S7F3</accession>
<evidence type="ECO:0000313" key="2">
    <source>
        <dbReference type="Proteomes" id="UP001057402"/>
    </source>
</evidence>
<proteinExistence type="predicted"/>
<reference evidence="2" key="1">
    <citation type="journal article" date="2023" name="Front. Plant Sci.">
        <title>Chromosomal-level genome assembly of Melastoma candidum provides insights into trichome evolution.</title>
        <authorList>
            <person name="Zhong Y."/>
            <person name="Wu W."/>
            <person name="Sun C."/>
            <person name="Zou P."/>
            <person name="Liu Y."/>
            <person name="Dai S."/>
            <person name="Zhou R."/>
        </authorList>
    </citation>
    <scope>NUCLEOTIDE SEQUENCE [LARGE SCALE GENOMIC DNA]</scope>
</reference>
<dbReference type="EMBL" id="CM042881">
    <property type="protein sequence ID" value="KAI4386588.1"/>
    <property type="molecule type" value="Genomic_DNA"/>
</dbReference>
<dbReference type="Proteomes" id="UP001057402">
    <property type="component" value="Chromosome 2"/>
</dbReference>
<name>A0ACB9S7F3_9MYRT</name>
<sequence length="66" mass="7474">MFPRIDTNHGAIGKTDPVLIPPSPPRRSSRPSSSSSLRKWHWWTCTATPRIQAWEIHEISLKPSVA</sequence>
<keyword evidence="2" id="KW-1185">Reference proteome</keyword>
<protein>
    <submittedName>
        <fullName evidence="1">Uncharacterized protein</fullName>
    </submittedName>
</protein>
<gene>
    <name evidence="1" type="ORF">MLD38_004509</name>
</gene>
<organism evidence="1 2">
    <name type="scientific">Melastoma candidum</name>
    <dbReference type="NCBI Taxonomy" id="119954"/>
    <lineage>
        <taxon>Eukaryota</taxon>
        <taxon>Viridiplantae</taxon>
        <taxon>Streptophyta</taxon>
        <taxon>Embryophyta</taxon>
        <taxon>Tracheophyta</taxon>
        <taxon>Spermatophyta</taxon>
        <taxon>Magnoliopsida</taxon>
        <taxon>eudicotyledons</taxon>
        <taxon>Gunneridae</taxon>
        <taxon>Pentapetalae</taxon>
        <taxon>rosids</taxon>
        <taxon>malvids</taxon>
        <taxon>Myrtales</taxon>
        <taxon>Melastomataceae</taxon>
        <taxon>Melastomatoideae</taxon>
        <taxon>Melastomateae</taxon>
        <taxon>Melastoma</taxon>
    </lineage>
</organism>
<evidence type="ECO:0000313" key="1">
    <source>
        <dbReference type="EMBL" id="KAI4386588.1"/>
    </source>
</evidence>
<comment type="caution">
    <text evidence="1">The sequence shown here is derived from an EMBL/GenBank/DDBJ whole genome shotgun (WGS) entry which is preliminary data.</text>
</comment>